<name>A0A381XXL9_9ZZZZ</name>
<protein>
    <submittedName>
        <fullName evidence="1">Uncharacterized protein</fullName>
    </submittedName>
</protein>
<reference evidence="1" key="1">
    <citation type="submission" date="2018-05" db="EMBL/GenBank/DDBJ databases">
        <authorList>
            <person name="Lanie J.A."/>
            <person name="Ng W.-L."/>
            <person name="Kazmierczak K.M."/>
            <person name="Andrzejewski T.M."/>
            <person name="Davidsen T.M."/>
            <person name="Wayne K.J."/>
            <person name="Tettelin H."/>
            <person name="Glass J.I."/>
            <person name="Rusch D."/>
            <person name="Podicherti R."/>
            <person name="Tsui H.-C.T."/>
            <person name="Winkler M.E."/>
        </authorList>
    </citation>
    <scope>NUCLEOTIDE SEQUENCE</scope>
</reference>
<accession>A0A381XXL9</accession>
<feature type="non-terminal residue" evidence="1">
    <location>
        <position position="1"/>
    </location>
</feature>
<organism evidence="1">
    <name type="scientific">marine metagenome</name>
    <dbReference type="NCBI Taxonomy" id="408172"/>
    <lineage>
        <taxon>unclassified sequences</taxon>
        <taxon>metagenomes</taxon>
        <taxon>ecological metagenomes</taxon>
    </lineage>
</organism>
<dbReference type="EMBL" id="UINC01016754">
    <property type="protein sequence ID" value="SVA69519.1"/>
    <property type="molecule type" value="Genomic_DNA"/>
</dbReference>
<dbReference type="AlphaFoldDB" id="A0A381XXL9"/>
<sequence>VAGPCPVMVSNKEASVYDKICGKHGCTKEDLSERENMIVKQLTSKGVVDRINGRFYPSFR</sequence>
<evidence type="ECO:0000313" key="1">
    <source>
        <dbReference type="EMBL" id="SVA69519.1"/>
    </source>
</evidence>
<proteinExistence type="predicted"/>
<gene>
    <name evidence="1" type="ORF">METZ01_LOCUS122373</name>
</gene>